<comment type="subcellular location">
    <subcellularLocation>
        <location evidence="1">Virion</location>
    </subcellularLocation>
</comment>
<feature type="coiled-coil region" evidence="2">
    <location>
        <begin position="1"/>
        <end position="50"/>
    </location>
</feature>
<evidence type="ECO:0000313" key="5">
    <source>
        <dbReference type="Proteomes" id="UP000480151"/>
    </source>
</evidence>
<dbReference type="AlphaFoldDB" id="A0A6M1PH44"/>
<accession>A0A6M1PH44</accession>
<name>A0A6M1PH44_9BACL</name>
<protein>
    <submittedName>
        <fullName evidence="4">Phage major capsid protein</fullName>
    </submittedName>
</protein>
<dbReference type="SUPFAM" id="SSF56563">
    <property type="entry name" value="Major capsid protein gp5"/>
    <property type="match status" value="1"/>
</dbReference>
<dbReference type="EMBL" id="JAAKGU010000001">
    <property type="protein sequence ID" value="NGM81293.1"/>
    <property type="molecule type" value="Genomic_DNA"/>
</dbReference>
<evidence type="ECO:0000259" key="3">
    <source>
        <dbReference type="Pfam" id="PF05065"/>
    </source>
</evidence>
<evidence type="ECO:0000313" key="4">
    <source>
        <dbReference type="EMBL" id="NGM81293.1"/>
    </source>
</evidence>
<evidence type="ECO:0000256" key="2">
    <source>
        <dbReference type="SAM" id="Coils"/>
    </source>
</evidence>
<dbReference type="InterPro" id="IPR024455">
    <property type="entry name" value="Phage_capsid"/>
</dbReference>
<proteinExistence type="predicted"/>
<reference evidence="4 5" key="1">
    <citation type="submission" date="2020-02" db="EMBL/GenBank/DDBJ databases">
        <authorList>
            <person name="Gao J."/>
            <person name="Sun J."/>
        </authorList>
    </citation>
    <scope>NUCLEOTIDE SEQUENCE [LARGE SCALE GENOMIC DNA]</scope>
    <source>
        <strain evidence="4 5">7124</strain>
    </source>
</reference>
<dbReference type="Pfam" id="PF05065">
    <property type="entry name" value="Phage_capsid"/>
    <property type="match status" value="1"/>
</dbReference>
<gene>
    <name evidence="4" type="ORF">G5B47_02575</name>
</gene>
<dbReference type="RefSeq" id="WP_165093995.1">
    <property type="nucleotide sequence ID" value="NZ_JAAKGU010000001.1"/>
</dbReference>
<keyword evidence="2" id="KW-0175">Coiled coil</keyword>
<evidence type="ECO:0000256" key="1">
    <source>
        <dbReference type="ARBA" id="ARBA00004328"/>
    </source>
</evidence>
<sequence>MKRIDELKNQLETAKAEAQSMLDGNKVAEAKAKMDEIKELKAAIEIQEQLDLEALEKVQNKIDTKEVEDKMEIKDMKKSANAVRAMIKMAMRKPLTEVENSLLVPASGAGTNGEGYILPQDIKTIIVEKIRQYKSFRDVLGYIPTTALTGTFPVEDVETFSELVDFTDGTDGVEATDVKFKNVSFSLKEKGALITLSNTLLQMTDNDLIQYIATVFAKKAVVTENKMAVTALKNGKTVKAIADWKALKSSINRDLDEGVKYGTCICTNQDGFDVLDSALDQYGRPVLQTNPTNPTQRLFMGYPVNVFSNALLPTTGTTTKKAPIFYGNCMEAVKFVDAGAYQFAVSAEAAFTKNATMARVIELVDVVQVDSSDKIYVYGELTVS</sequence>
<dbReference type="NCBIfam" id="TIGR01554">
    <property type="entry name" value="major_cap_HK97"/>
    <property type="match status" value="1"/>
</dbReference>
<comment type="caution">
    <text evidence="4">The sequence shown here is derived from an EMBL/GenBank/DDBJ whole genome shotgun (WGS) entry which is preliminary data.</text>
</comment>
<dbReference type="Proteomes" id="UP000480151">
    <property type="component" value="Unassembled WGS sequence"/>
</dbReference>
<dbReference type="InterPro" id="IPR054612">
    <property type="entry name" value="Phage_capsid-like_C"/>
</dbReference>
<keyword evidence="5" id="KW-1185">Reference proteome</keyword>
<feature type="domain" description="Phage capsid-like C-terminal" evidence="3">
    <location>
        <begin position="115"/>
        <end position="371"/>
    </location>
</feature>
<organism evidence="4 5">
    <name type="scientific">Paenibacillus apii</name>
    <dbReference type="NCBI Taxonomy" id="1850370"/>
    <lineage>
        <taxon>Bacteria</taxon>
        <taxon>Bacillati</taxon>
        <taxon>Bacillota</taxon>
        <taxon>Bacilli</taxon>
        <taxon>Bacillales</taxon>
        <taxon>Paenibacillaceae</taxon>
        <taxon>Paenibacillus</taxon>
    </lineage>
</organism>